<comment type="caution">
    <text evidence="1">The sequence shown here is derived from an EMBL/GenBank/DDBJ whole genome shotgun (WGS) entry which is preliminary data.</text>
</comment>
<dbReference type="SUPFAM" id="SSF56112">
    <property type="entry name" value="Protein kinase-like (PK-like)"/>
    <property type="match status" value="1"/>
</dbReference>
<dbReference type="InterPro" id="IPR011009">
    <property type="entry name" value="Kinase-like_dom_sf"/>
</dbReference>
<reference evidence="1 2" key="1">
    <citation type="submission" date="2024-09" db="EMBL/GenBank/DDBJ databases">
        <authorList>
            <person name="Sun Q."/>
            <person name="Mori K."/>
        </authorList>
    </citation>
    <scope>NUCLEOTIDE SEQUENCE [LARGE SCALE GENOMIC DNA]</scope>
    <source>
        <strain evidence="1 2">CICC 10874</strain>
    </source>
</reference>
<keyword evidence="2" id="KW-1185">Reference proteome</keyword>
<dbReference type="InterPro" id="IPR006748">
    <property type="entry name" value="NH2Glyco/OHUrea_AB-resist_kin"/>
</dbReference>
<protein>
    <submittedName>
        <fullName evidence="1">Aminoglycoside phosphotransferase family protein</fullName>
    </submittedName>
</protein>
<dbReference type="RefSeq" id="WP_376979451.1">
    <property type="nucleotide sequence ID" value="NZ_JBHLSV010000006.1"/>
</dbReference>
<gene>
    <name evidence="1" type="ORF">ACFFF6_06945</name>
</gene>
<dbReference type="EMBL" id="JBHLSV010000006">
    <property type="protein sequence ID" value="MFC0673687.1"/>
    <property type="molecule type" value="Genomic_DNA"/>
</dbReference>
<dbReference type="Proteomes" id="UP001589793">
    <property type="component" value="Unassembled WGS sequence"/>
</dbReference>
<evidence type="ECO:0000313" key="2">
    <source>
        <dbReference type="Proteomes" id="UP001589793"/>
    </source>
</evidence>
<proteinExistence type="predicted"/>
<organism evidence="1 2">
    <name type="scientific">Brachybacterium hainanense</name>
    <dbReference type="NCBI Taxonomy" id="1541174"/>
    <lineage>
        <taxon>Bacteria</taxon>
        <taxon>Bacillati</taxon>
        <taxon>Actinomycetota</taxon>
        <taxon>Actinomycetes</taxon>
        <taxon>Micrococcales</taxon>
        <taxon>Dermabacteraceae</taxon>
        <taxon>Brachybacterium</taxon>
    </lineage>
</organism>
<name>A0ABV6R9L9_9MICO</name>
<evidence type="ECO:0000313" key="1">
    <source>
        <dbReference type="EMBL" id="MFC0673687.1"/>
    </source>
</evidence>
<dbReference type="Pfam" id="PF04655">
    <property type="entry name" value="APH_6_hur"/>
    <property type="match status" value="1"/>
</dbReference>
<sequence length="283" mass="29824">MPGPAAQLPAGAAEALLRWDCRADGDLLRGGMSVVLPVRRGDEPLMLKLLPAEAARLEALALAAFPRDAAVECLAHDAELGALLLERLSARSLAGEATDLSITVQADLARRLAVAAPAVPGAEEIPPLSADAWLAHLASQRAEAPRVLSARALGAAREAITSLDEEPCPTMTHGDLHARNVHLDDDGCWRALDPTPRRGTIAHESHTVVLERDRFEELISAGPAELRRRLDLFAEVAGVDAALARRLCQARAVSSALHEAVHGPAALTGALTWMAETLAAVGD</sequence>
<accession>A0ABV6R9L9</accession>